<dbReference type="SUPFAM" id="SSF52047">
    <property type="entry name" value="RNI-like"/>
    <property type="match status" value="1"/>
</dbReference>
<dbReference type="SUPFAM" id="SSF52540">
    <property type="entry name" value="P-loop containing nucleoside triphosphate hydrolases"/>
    <property type="match status" value="1"/>
</dbReference>
<evidence type="ECO:0000313" key="3">
    <source>
        <dbReference type="EMBL" id="KAL3794246.1"/>
    </source>
</evidence>
<keyword evidence="1" id="KW-1133">Transmembrane helix</keyword>
<dbReference type="PANTHER" id="PTHR47679">
    <property type="entry name" value="PROTEIN TORNADO 1"/>
    <property type="match status" value="1"/>
</dbReference>
<reference evidence="3 4" key="1">
    <citation type="submission" date="2024-10" db="EMBL/GenBank/DDBJ databases">
        <title>Updated reference genomes for cyclostephanoid diatoms.</title>
        <authorList>
            <person name="Roberts W.R."/>
            <person name="Alverson A.J."/>
        </authorList>
    </citation>
    <scope>NUCLEOTIDE SEQUENCE [LARGE SCALE GENOMIC DNA]</scope>
    <source>
        <strain evidence="3 4">AJA010-31</strain>
    </source>
</reference>
<organism evidence="3 4">
    <name type="scientific">Cyclotella atomus</name>
    <dbReference type="NCBI Taxonomy" id="382360"/>
    <lineage>
        <taxon>Eukaryota</taxon>
        <taxon>Sar</taxon>
        <taxon>Stramenopiles</taxon>
        <taxon>Ochrophyta</taxon>
        <taxon>Bacillariophyta</taxon>
        <taxon>Coscinodiscophyceae</taxon>
        <taxon>Thalassiosirophycidae</taxon>
        <taxon>Stephanodiscales</taxon>
        <taxon>Stephanodiscaceae</taxon>
        <taxon>Cyclotella</taxon>
    </lineage>
</organism>
<keyword evidence="4" id="KW-1185">Reference proteome</keyword>
<dbReference type="InterPro" id="IPR027417">
    <property type="entry name" value="P-loop_NTPase"/>
</dbReference>
<dbReference type="Proteomes" id="UP001530400">
    <property type="component" value="Unassembled WGS sequence"/>
</dbReference>
<feature type="transmembrane region" description="Helical" evidence="1">
    <location>
        <begin position="21"/>
        <end position="45"/>
    </location>
</feature>
<dbReference type="SMART" id="SM00368">
    <property type="entry name" value="LRR_RI"/>
    <property type="match status" value="7"/>
</dbReference>
<feature type="domain" description="Glycosyl transferase CAP10" evidence="2">
    <location>
        <begin position="235"/>
        <end position="449"/>
    </location>
</feature>
<dbReference type="SMART" id="SM00672">
    <property type="entry name" value="CAP10"/>
    <property type="match status" value="1"/>
</dbReference>
<gene>
    <name evidence="3" type="ORF">ACHAWO_006490</name>
</gene>
<dbReference type="InterPro" id="IPR006598">
    <property type="entry name" value="CAP10"/>
</dbReference>
<dbReference type="PANTHER" id="PTHR47679:SF2">
    <property type="entry name" value="C-TERMINAL OF ROC (COR) DOMAIN-CONTAINING PROTEIN"/>
    <property type="match status" value="1"/>
</dbReference>
<evidence type="ECO:0000259" key="2">
    <source>
        <dbReference type="SMART" id="SM00672"/>
    </source>
</evidence>
<dbReference type="Gene3D" id="3.80.10.10">
    <property type="entry name" value="Ribonuclease Inhibitor"/>
    <property type="match status" value="3"/>
</dbReference>
<protein>
    <recommendedName>
        <fullName evidence="2">Glycosyl transferase CAP10 domain-containing protein</fullName>
    </recommendedName>
</protein>
<name>A0ABD3Q2R4_9STRA</name>
<accession>A0ABD3Q2R4</accession>
<proteinExistence type="predicted"/>
<dbReference type="EMBL" id="JALLPJ020000365">
    <property type="protein sequence ID" value="KAL3794246.1"/>
    <property type="molecule type" value="Genomic_DNA"/>
</dbReference>
<dbReference type="Pfam" id="PF05686">
    <property type="entry name" value="Glyco_transf_90"/>
    <property type="match status" value="1"/>
</dbReference>
<sequence>MGDGIRASAAALLPRPKRGRASVSLTILGFLALIVLETQVHIWFYPPALSFETLREKCATSSPHNEDASQSAAAKLTHKPYRIKQSIKDEYKQWHSAVRKLSEMDRFPSNWKPYVDWNHHPRLRSKRFPSVEERIDYYMGKWYNSSISMYGMQFDRDTYIQRQSTIQYGAFADILVNLYDLDKDRLTECYQNKKELQVFAPYCRDYIDIAILHSNGLANVIHFIGDALPSFVPDKLAKYPMFAKVRPLCNNRGRYGNSYCKNDQTLQPIILPLNRKRHLGVAADVTDNDIPWEEKKPLAVWRGKYDKVDKTSIAQGNISGSSDMKYALVSKHLNSSLIDAKFSKHHEDAPAEMIGSHLAMKEQLKYRYIISIEGESWAMEGTLEPFLHYIPINEDMSNVEEMLVWAESHPDESRLIAERSTLFIYDLLFHPDGIEDERLVIEGIMEVYENNFGMGSIERGDYFNAQLHKQLTRAERFPSVDERVQYYMGYWSSRHNSVSMKRETLHQVKTLIAAAGLANGSVFIASGSDLLQCSLRNETHASMQELCDSALPYFDERHTADLKSNSFKRLLKAKNGIEMKYANHSSWRNDSKGIKESKRVLLDDTVKGCTDLSLLDLSLNDIKAGGGEPTAASTISDALMKNDTLKVLVSDKCAVGPEGGTALANALAFNKSLTQLELAGNMIGPCGGNAIFNALMKNSALRELGLKMNRIGGSPDKLDVQTLSQSLSGGICCLTKLDLSYNDLRCEGCTILAQALASTSCTLIELILEKNDIEDNGSVALARSLCTNGCLQKLDLKGNKVGNGGAEAFGNMLTCNNTLKFIDLSSCSVGNQGGAAIGVGVGQNYSLEHIVLDKNQLGHGSDCSFFSIGIAFNTALKRVHLKGNEFGADENDAWDRAISAAFMNNSALCYVDLSSGALSHHSIIDAVAASSIEYFDISDNNFESISIETQLLLAGRIATSSLHINMSLNPLSSPPLGRLATHLNLQNYLTLLASEKTEVTRIRLMVLGYGGVGKSTFCRAHTADLDSQCGRNNFQSSLLPVNDWNTKMLVAWATQLGTAWSKDAAELVADQNISGKDIVEYIDTTGGDVAPSKALLDICASRYPMIDCHTFSRAIFALNEKGYLSTVGAVKVDGMIELGRRKCSMVDFAGQVEFLVSHQLLLSSMYTLCMIIQPAPSFGKPEHRHCGSWEYWSKFLASLGDRRRGSLLLALSQIDRCSDIEIGSSIDCANEEYNRIKGRSAEAILLPRPLMLDYSSILETVTAVKASLSKSIDEVASTWFCPESYEKLSSILGDVAKRKALVHELPILTTSELLDEIDSFCARSERSSLLLSKMRSDGNLLQRAIAYLESVGDVMQAGDCLLLDPIGWFSGFLAHFIKDDLACTTVQVDATNLRRQRGAISLEDIVLALGHEYTKPQEQVSQIMSLLCGLEICVPLSSDDEMTYLFPCLLPPLSKLSNANVSFNSTLSPSTAIRGHRFCETSGFVPPGLFPGLMARIYRNTATNVMHPLRTWKDHAILLFNNNATQVLLKFNIDTAALDVVGWASEKESLFVGAAKGQACVITWVVHWIKMYLRSYTQLKFHESWLCPNPACHGIEMNATTCVPSHYSGSEFVLHSKSHAQRLSHDCNVEGCWRFLGNGHALESMQLCSNGTDVCQTCNSEPTFMLRDRVV</sequence>
<dbReference type="Pfam" id="PF13516">
    <property type="entry name" value="LRR_6"/>
    <property type="match status" value="4"/>
</dbReference>
<dbReference type="InterPro" id="IPR032675">
    <property type="entry name" value="LRR_dom_sf"/>
</dbReference>
<evidence type="ECO:0000313" key="4">
    <source>
        <dbReference type="Proteomes" id="UP001530400"/>
    </source>
</evidence>
<evidence type="ECO:0000256" key="1">
    <source>
        <dbReference type="SAM" id="Phobius"/>
    </source>
</evidence>
<comment type="caution">
    <text evidence="3">The sequence shown here is derived from an EMBL/GenBank/DDBJ whole genome shotgun (WGS) entry which is preliminary data.</text>
</comment>
<dbReference type="InterPro" id="IPR001611">
    <property type="entry name" value="Leu-rich_rpt"/>
</dbReference>
<keyword evidence="1" id="KW-0472">Membrane</keyword>
<keyword evidence="1" id="KW-0812">Transmembrane</keyword>